<protein>
    <submittedName>
        <fullName evidence="1">Uncharacterized protein</fullName>
    </submittedName>
</protein>
<comment type="caution">
    <text evidence="1">The sequence shown here is derived from an EMBL/GenBank/DDBJ whole genome shotgun (WGS) entry which is preliminary data.</text>
</comment>
<organism evidence="1 2">
    <name type="scientific">Populus alba</name>
    <name type="common">White poplar</name>
    <dbReference type="NCBI Taxonomy" id="43335"/>
    <lineage>
        <taxon>Eukaryota</taxon>
        <taxon>Viridiplantae</taxon>
        <taxon>Streptophyta</taxon>
        <taxon>Embryophyta</taxon>
        <taxon>Tracheophyta</taxon>
        <taxon>Spermatophyta</taxon>
        <taxon>Magnoliopsida</taxon>
        <taxon>eudicotyledons</taxon>
        <taxon>Gunneridae</taxon>
        <taxon>Pentapetalae</taxon>
        <taxon>rosids</taxon>
        <taxon>fabids</taxon>
        <taxon>Malpighiales</taxon>
        <taxon>Salicaceae</taxon>
        <taxon>Saliceae</taxon>
        <taxon>Populus</taxon>
    </lineage>
</organism>
<dbReference type="Proteomes" id="UP000309997">
    <property type="component" value="Unassembled WGS sequence"/>
</dbReference>
<name>A0ACC4BLK1_POPAL</name>
<sequence>MDQPARFLVCLGMQLIQGSTVSQDYLTIFRVSAAFSLEEDSYVNPSSMEKINYARETTMLDPILTHSSSHHSMGSNCLWVRENGFNLLQMGRASNDEKGLVECDNLHEIDFSYKEV</sequence>
<gene>
    <name evidence="1" type="ORF">D5086_020390</name>
</gene>
<dbReference type="EMBL" id="RCHU02000010">
    <property type="protein sequence ID" value="KAL3578886.1"/>
    <property type="molecule type" value="Genomic_DNA"/>
</dbReference>
<evidence type="ECO:0000313" key="2">
    <source>
        <dbReference type="Proteomes" id="UP000309997"/>
    </source>
</evidence>
<reference evidence="1 2" key="1">
    <citation type="journal article" date="2024" name="Plant Biotechnol. J.">
        <title>Genome and CRISPR/Cas9 system of a widespread forest tree (Populus alba) in the world.</title>
        <authorList>
            <person name="Liu Y.J."/>
            <person name="Jiang P.F."/>
            <person name="Han X.M."/>
            <person name="Li X.Y."/>
            <person name="Wang H.M."/>
            <person name="Wang Y.J."/>
            <person name="Wang X.X."/>
            <person name="Zeng Q.Y."/>
        </authorList>
    </citation>
    <scope>NUCLEOTIDE SEQUENCE [LARGE SCALE GENOMIC DNA]</scope>
    <source>
        <strain evidence="2">cv. PAL-ZL1</strain>
    </source>
</reference>
<keyword evidence="2" id="KW-1185">Reference proteome</keyword>
<proteinExistence type="predicted"/>
<evidence type="ECO:0000313" key="1">
    <source>
        <dbReference type="EMBL" id="KAL3578886.1"/>
    </source>
</evidence>
<accession>A0ACC4BLK1</accession>